<keyword evidence="8" id="KW-1185">Reference proteome</keyword>
<protein>
    <submittedName>
        <fullName evidence="7">ABC transporter ATP-binding protein</fullName>
    </submittedName>
</protein>
<dbReference type="eggNOG" id="COG1101">
    <property type="taxonomic scope" value="Bacteria"/>
</dbReference>
<comment type="subcellular location">
    <subcellularLocation>
        <location evidence="1">Cell membrane</location>
        <topology evidence="1">Peripheral membrane protein</topology>
    </subcellularLocation>
</comment>
<keyword evidence="5 7" id="KW-0067">ATP-binding</keyword>
<dbReference type="Gene3D" id="3.40.50.300">
    <property type="entry name" value="P-loop containing nucleotide triphosphate hydrolases"/>
    <property type="match status" value="1"/>
</dbReference>
<dbReference type="EMBL" id="MJIH01000001">
    <property type="protein sequence ID" value="OLR64651.1"/>
    <property type="molecule type" value="Genomic_DNA"/>
</dbReference>
<evidence type="ECO:0000256" key="2">
    <source>
        <dbReference type="ARBA" id="ARBA00022448"/>
    </source>
</evidence>
<name>A0A1U7LYZ5_9FIRM</name>
<dbReference type="PANTHER" id="PTHR42788">
    <property type="entry name" value="TAURINE IMPORT ATP-BINDING PROTEIN-RELATED"/>
    <property type="match status" value="1"/>
</dbReference>
<dbReference type="STRING" id="1465756.BIV18_03420"/>
<dbReference type="InterPro" id="IPR027417">
    <property type="entry name" value="P-loop_NTPase"/>
</dbReference>
<dbReference type="GO" id="GO:0005524">
    <property type="term" value="F:ATP binding"/>
    <property type="evidence" value="ECO:0007669"/>
    <property type="project" value="UniProtKB-KW"/>
</dbReference>
<organism evidence="7 8">
    <name type="scientific">Peptoniphilus porci</name>
    <dbReference type="NCBI Taxonomy" id="2652280"/>
    <lineage>
        <taxon>Bacteria</taxon>
        <taxon>Bacillati</taxon>
        <taxon>Bacillota</taxon>
        <taxon>Tissierellia</taxon>
        <taxon>Tissierellales</taxon>
        <taxon>Peptoniphilaceae</taxon>
        <taxon>Peptoniphilus</taxon>
    </lineage>
</organism>
<evidence type="ECO:0000256" key="3">
    <source>
        <dbReference type="ARBA" id="ARBA00022475"/>
    </source>
</evidence>
<gene>
    <name evidence="7" type="ORF">BIV18_03420</name>
</gene>
<sequence length="273" mass="30891">MLEIKNISKTFYKGMDEENQVFDNFSLEIEENKCVAILGPNGCGKSTLFNMISGSLNPDSGEILLDDVDIAKLSEDKRAIDIGKVNQDPSKGVCQSLNILENMSMAFKKGHKFTFKKLIDKNNNEKIIEKLKSIDLGLENKLKTQVKFLSGGQRQSLSLLMATVKKPKILLLDEHTAALDPKTSKIIMNKTNDLIKKEKITTLMITHNLKNAIEYSDRIIMLNKGKVVLDILPSEVTEEELNRIYNEKIEESNNLESEKSEKLENLKQIKKFA</sequence>
<dbReference type="PANTHER" id="PTHR42788:SF7">
    <property type="entry name" value="NITRATE ABC TRANSPORTER ATP-BINDING PROTEIN"/>
    <property type="match status" value="1"/>
</dbReference>
<keyword evidence="3" id="KW-1003">Cell membrane</keyword>
<evidence type="ECO:0000313" key="8">
    <source>
        <dbReference type="Proteomes" id="UP000187166"/>
    </source>
</evidence>
<evidence type="ECO:0000256" key="4">
    <source>
        <dbReference type="ARBA" id="ARBA00022741"/>
    </source>
</evidence>
<dbReference type="InterPro" id="IPR003593">
    <property type="entry name" value="AAA+_ATPase"/>
</dbReference>
<dbReference type="InterPro" id="IPR050166">
    <property type="entry name" value="ABC_transporter_ATP-bind"/>
</dbReference>
<accession>A0A848RHR9</accession>
<proteinExistence type="predicted"/>
<keyword evidence="4" id="KW-0547">Nucleotide-binding</keyword>
<dbReference type="SUPFAM" id="SSF52540">
    <property type="entry name" value="P-loop containing nucleoside triphosphate hydrolases"/>
    <property type="match status" value="1"/>
</dbReference>
<dbReference type="GO" id="GO:0005886">
    <property type="term" value="C:plasma membrane"/>
    <property type="evidence" value="ECO:0007669"/>
    <property type="project" value="UniProtKB-SubCell"/>
</dbReference>
<reference evidence="7 8" key="1">
    <citation type="journal article" date="2016" name="Appl. Environ. Microbiol.">
        <title>Function and Phylogeny of Bacterial Butyryl Coenzyme A:Acetate Transferases and Their Diversity in the Proximal Colon of Swine.</title>
        <authorList>
            <person name="Trachsel J."/>
            <person name="Bayles D.O."/>
            <person name="Looft T."/>
            <person name="Levine U.Y."/>
            <person name="Allen H.K."/>
        </authorList>
    </citation>
    <scope>NUCLEOTIDE SEQUENCE [LARGE SCALE GENOMIC DNA]</scope>
    <source>
        <strain evidence="7 8">35-6-1</strain>
    </source>
</reference>
<comment type="caution">
    <text evidence="7">The sequence shown here is derived from an EMBL/GenBank/DDBJ whole genome shotgun (WGS) entry which is preliminary data.</text>
</comment>
<evidence type="ECO:0000256" key="5">
    <source>
        <dbReference type="ARBA" id="ARBA00022840"/>
    </source>
</evidence>
<dbReference type="InterPro" id="IPR003439">
    <property type="entry name" value="ABC_transporter-like_ATP-bd"/>
</dbReference>
<evidence type="ECO:0000256" key="6">
    <source>
        <dbReference type="ARBA" id="ARBA00023136"/>
    </source>
</evidence>
<evidence type="ECO:0000313" key="7">
    <source>
        <dbReference type="EMBL" id="OLR64651.1"/>
    </source>
</evidence>
<keyword evidence="6" id="KW-0472">Membrane</keyword>
<accession>A0A1U7LYZ5</accession>
<dbReference type="Proteomes" id="UP000187166">
    <property type="component" value="Unassembled WGS sequence"/>
</dbReference>
<dbReference type="GO" id="GO:0016887">
    <property type="term" value="F:ATP hydrolysis activity"/>
    <property type="evidence" value="ECO:0007669"/>
    <property type="project" value="InterPro"/>
</dbReference>
<dbReference type="SMART" id="SM00382">
    <property type="entry name" value="AAA"/>
    <property type="match status" value="1"/>
</dbReference>
<dbReference type="AlphaFoldDB" id="A0A1U7LYZ5"/>
<dbReference type="PROSITE" id="PS50893">
    <property type="entry name" value="ABC_TRANSPORTER_2"/>
    <property type="match status" value="1"/>
</dbReference>
<evidence type="ECO:0000256" key="1">
    <source>
        <dbReference type="ARBA" id="ARBA00004202"/>
    </source>
</evidence>
<keyword evidence="2" id="KW-0813">Transport</keyword>
<dbReference type="Pfam" id="PF00005">
    <property type="entry name" value="ABC_tran"/>
    <property type="match status" value="1"/>
</dbReference>
<dbReference type="RefSeq" id="WP_075659292.1">
    <property type="nucleotide sequence ID" value="NZ_JABDSR010000009.1"/>
</dbReference>